<organism evidence="1 2">
    <name type="scientific">Alistipes timonensis JC136</name>
    <dbReference type="NCBI Taxonomy" id="1033731"/>
    <lineage>
        <taxon>Bacteria</taxon>
        <taxon>Pseudomonadati</taxon>
        <taxon>Bacteroidota</taxon>
        <taxon>Bacteroidia</taxon>
        <taxon>Bacteroidales</taxon>
        <taxon>Rikenellaceae</taxon>
        <taxon>Alistipes</taxon>
    </lineage>
</organism>
<proteinExistence type="predicted"/>
<dbReference type="AlphaFoldDB" id="A0A1H4FJ66"/>
<reference evidence="1 2" key="1">
    <citation type="submission" date="2016-10" db="EMBL/GenBank/DDBJ databases">
        <authorList>
            <person name="de Groot N.N."/>
        </authorList>
    </citation>
    <scope>NUCLEOTIDE SEQUENCE [LARGE SCALE GENOMIC DNA]</scope>
    <source>
        <strain evidence="1 2">DSM 25383</strain>
    </source>
</reference>
<protein>
    <recommendedName>
        <fullName evidence="3">Tetratricopeptide repeat-containing protein</fullName>
    </recommendedName>
</protein>
<evidence type="ECO:0008006" key="3">
    <source>
        <dbReference type="Google" id="ProtNLM"/>
    </source>
</evidence>
<accession>A0A1H4FJ66</accession>
<sequence length="38" mass="4339">MEKYKEAIHLYETTLKTLSSFSLNAAISRPILSLVIWA</sequence>
<keyword evidence="2" id="KW-1185">Reference proteome</keyword>
<dbReference type="EMBL" id="FNRI01000010">
    <property type="protein sequence ID" value="SEA96542.1"/>
    <property type="molecule type" value="Genomic_DNA"/>
</dbReference>
<dbReference type="Proteomes" id="UP000183253">
    <property type="component" value="Unassembled WGS sequence"/>
</dbReference>
<gene>
    <name evidence="1" type="ORF">SAMN05444145_11068</name>
</gene>
<evidence type="ECO:0000313" key="1">
    <source>
        <dbReference type="EMBL" id="SEA96542.1"/>
    </source>
</evidence>
<dbReference type="STRING" id="1033731.SAMN05444145_11068"/>
<evidence type="ECO:0000313" key="2">
    <source>
        <dbReference type="Proteomes" id="UP000183253"/>
    </source>
</evidence>
<name>A0A1H4FJ66_9BACT</name>